<evidence type="ECO:0000256" key="9">
    <source>
        <dbReference type="PROSITE-ProRule" id="PRU00461"/>
    </source>
</evidence>
<evidence type="ECO:0000259" key="10">
    <source>
        <dbReference type="SMART" id="SM00181"/>
    </source>
</evidence>
<accession>A0A6A4WEE0</accession>
<feature type="repeat" description="LDL-receptor class B" evidence="9">
    <location>
        <begin position="292"/>
        <end position="335"/>
    </location>
</feature>
<gene>
    <name evidence="11" type="primary">Lrp2_2</name>
    <name evidence="11" type="ORF">FJT64_023850</name>
</gene>
<evidence type="ECO:0000256" key="3">
    <source>
        <dbReference type="ARBA" id="ARBA00022729"/>
    </source>
</evidence>
<dbReference type="OrthoDB" id="21182at2759"/>
<keyword evidence="11" id="KW-0675">Receptor</keyword>
<dbReference type="EMBL" id="VIIS01000855">
    <property type="protein sequence ID" value="KAF0304343.1"/>
    <property type="molecule type" value="Genomic_DNA"/>
</dbReference>
<keyword evidence="6" id="KW-0168">Coated pit</keyword>
<protein>
    <submittedName>
        <fullName evidence="11">Low-density lipoprotein receptor-related protein 2</fullName>
    </submittedName>
</protein>
<name>A0A6A4WEE0_AMPAM</name>
<comment type="caution">
    <text evidence="11">The sequence shown here is derived from an EMBL/GenBank/DDBJ whole genome shotgun (WGS) entry which is preliminary data.</text>
</comment>
<evidence type="ECO:0000256" key="8">
    <source>
        <dbReference type="ARBA" id="ARBA00037878"/>
    </source>
</evidence>
<keyword evidence="7" id="KW-0325">Glycoprotein</keyword>
<dbReference type="GO" id="GO:0005886">
    <property type="term" value="C:plasma membrane"/>
    <property type="evidence" value="ECO:0007669"/>
    <property type="project" value="TreeGrafter"/>
</dbReference>
<feature type="domain" description="EGF-like" evidence="10">
    <location>
        <begin position="428"/>
        <end position="472"/>
    </location>
</feature>
<dbReference type="GO" id="GO:0017147">
    <property type="term" value="F:Wnt-protein binding"/>
    <property type="evidence" value="ECO:0007669"/>
    <property type="project" value="TreeGrafter"/>
</dbReference>
<evidence type="ECO:0000313" key="11">
    <source>
        <dbReference type="EMBL" id="KAF0304343.1"/>
    </source>
</evidence>
<comment type="subcellular location">
    <subcellularLocation>
        <location evidence="8">Membrane</location>
        <location evidence="8">Coated pit</location>
    </subcellularLocation>
    <subcellularLocation>
        <location evidence="1">Membrane</location>
        <topology evidence="1">Single-pass type I membrane protein</topology>
    </subcellularLocation>
</comment>
<dbReference type="FunFam" id="2.120.10.30:FF:000241">
    <property type="entry name" value="Low-density lipoprotein receptor-related protein 6"/>
    <property type="match status" value="1"/>
</dbReference>
<dbReference type="PROSITE" id="PS51120">
    <property type="entry name" value="LDLRB"/>
    <property type="match status" value="4"/>
</dbReference>
<organism evidence="11 12">
    <name type="scientific">Amphibalanus amphitrite</name>
    <name type="common">Striped barnacle</name>
    <name type="synonym">Balanus amphitrite</name>
    <dbReference type="NCBI Taxonomy" id="1232801"/>
    <lineage>
        <taxon>Eukaryota</taxon>
        <taxon>Metazoa</taxon>
        <taxon>Ecdysozoa</taxon>
        <taxon>Arthropoda</taxon>
        <taxon>Crustacea</taxon>
        <taxon>Multicrustacea</taxon>
        <taxon>Cirripedia</taxon>
        <taxon>Thoracica</taxon>
        <taxon>Thoracicalcarea</taxon>
        <taxon>Balanomorpha</taxon>
        <taxon>Balanoidea</taxon>
        <taxon>Balanidae</taxon>
        <taxon>Amphibalaninae</taxon>
        <taxon>Amphibalanus</taxon>
    </lineage>
</organism>
<feature type="repeat" description="LDL-receptor class B" evidence="9">
    <location>
        <begin position="568"/>
        <end position="608"/>
    </location>
</feature>
<feature type="repeat" description="LDL-receptor class B" evidence="9">
    <location>
        <begin position="629"/>
        <end position="670"/>
    </location>
</feature>
<dbReference type="AlphaFoldDB" id="A0A6A4WEE0"/>
<evidence type="ECO:0000256" key="5">
    <source>
        <dbReference type="ARBA" id="ARBA00023157"/>
    </source>
</evidence>
<dbReference type="InterPro" id="IPR050778">
    <property type="entry name" value="Cueball_EGF_LRP_Nidogen"/>
</dbReference>
<dbReference type="InterPro" id="IPR011042">
    <property type="entry name" value="6-blade_b-propeller_TolB-like"/>
</dbReference>
<dbReference type="PANTHER" id="PTHR46513">
    <property type="entry name" value="VITELLOGENIN RECEPTOR-LIKE PROTEIN-RELATED-RELATED"/>
    <property type="match status" value="1"/>
</dbReference>
<dbReference type="GO" id="GO:0060070">
    <property type="term" value="P:canonical Wnt signaling pathway"/>
    <property type="evidence" value="ECO:0007669"/>
    <property type="project" value="TreeGrafter"/>
</dbReference>
<dbReference type="GO" id="GO:0005905">
    <property type="term" value="C:clathrin-coated pit"/>
    <property type="evidence" value="ECO:0007669"/>
    <property type="project" value="UniProtKB-KW"/>
</dbReference>
<dbReference type="Pfam" id="PF24468">
    <property type="entry name" value="EGF_LRP2"/>
    <property type="match status" value="1"/>
</dbReference>
<reference evidence="11 12" key="1">
    <citation type="submission" date="2019-07" db="EMBL/GenBank/DDBJ databases">
        <title>Draft genome assembly of a fouling barnacle, Amphibalanus amphitrite (Darwin, 1854): The first reference genome for Thecostraca.</title>
        <authorList>
            <person name="Kim W."/>
        </authorList>
    </citation>
    <scope>NUCLEOTIDE SEQUENCE [LARGE SCALE GENOMIC DNA]</scope>
    <source>
        <strain evidence="11">SNU_AA5</strain>
        <tissue evidence="11">Soma without cirri and trophi</tissue>
    </source>
</reference>
<dbReference type="SMART" id="SM00135">
    <property type="entry name" value="LY"/>
    <property type="match status" value="10"/>
</dbReference>
<dbReference type="InterPro" id="IPR056588">
    <property type="entry name" value="EGF_LRP2"/>
</dbReference>
<dbReference type="SUPFAM" id="SSF57196">
    <property type="entry name" value="EGF/Laminin"/>
    <property type="match status" value="1"/>
</dbReference>
<keyword evidence="3" id="KW-0732">Signal</keyword>
<feature type="repeat" description="LDL-receptor class B" evidence="9">
    <location>
        <begin position="26"/>
        <end position="68"/>
    </location>
</feature>
<keyword evidence="4" id="KW-0677">Repeat</keyword>
<dbReference type="InterPro" id="IPR000742">
    <property type="entry name" value="EGF"/>
</dbReference>
<keyword evidence="6" id="KW-0472">Membrane</keyword>
<evidence type="ECO:0000256" key="6">
    <source>
        <dbReference type="ARBA" id="ARBA00023176"/>
    </source>
</evidence>
<evidence type="ECO:0000256" key="1">
    <source>
        <dbReference type="ARBA" id="ARBA00004479"/>
    </source>
</evidence>
<keyword evidence="11" id="KW-0449">Lipoprotein</keyword>
<dbReference type="PANTHER" id="PTHR46513:SF13">
    <property type="entry name" value="EGF-LIKE DOMAIN-CONTAINING PROTEIN"/>
    <property type="match status" value="1"/>
</dbReference>
<keyword evidence="12" id="KW-1185">Reference proteome</keyword>
<dbReference type="Gene3D" id="2.120.10.30">
    <property type="entry name" value="TolB, C-terminal domain"/>
    <property type="match status" value="4"/>
</dbReference>
<evidence type="ECO:0000256" key="4">
    <source>
        <dbReference type="ARBA" id="ARBA00022737"/>
    </source>
</evidence>
<dbReference type="InterPro" id="IPR000033">
    <property type="entry name" value="LDLR_classB_rpt"/>
</dbReference>
<evidence type="ECO:0000256" key="7">
    <source>
        <dbReference type="ARBA" id="ARBA00023180"/>
    </source>
</evidence>
<dbReference type="GO" id="GO:0042813">
    <property type="term" value="F:Wnt receptor activity"/>
    <property type="evidence" value="ECO:0007669"/>
    <property type="project" value="TreeGrafter"/>
</dbReference>
<feature type="domain" description="EGF-like" evidence="10">
    <location>
        <begin position="116"/>
        <end position="153"/>
    </location>
</feature>
<keyword evidence="2" id="KW-0245">EGF-like domain</keyword>
<dbReference type="SMART" id="SM00181">
    <property type="entry name" value="EGF"/>
    <property type="match status" value="2"/>
</dbReference>
<dbReference type="Proteomes" id="UP000440578">
    <property type="component" value="Unassembled WGS sequence"/>
</dbReference>
<dbReference type="SUPFAM" id="SSF63825">
    <property type="entry name" value="YWTD domain"/>
    <property type="match status" value="3"/>
</dbReference>
<proteinExistence type="predicted"/>
<keyword evidence="5" id="KW-1015">Disulfide bond</keyword>
<dbReference type="Pfam" id="PF00058">
    <property type="entry name" value="Ldl_recept_b"/>
    <property type="match status" value="3"/>
</dbReference>
<sequence>MDGSKLQVLVKDIQHPLSLAIDIQTKVIYWSTENPPSIMSAGVDGTNVKTLMSSGISQPRSIAIHEQRLFYLDSAYEQVARLDLPEGDNKVLLMNNTEALNSLKVFSKRPVTANHPCRTRNGNCAHLCIPAPEGGRVCACAIGYRADGPTRCTGYDSFAIVSQLDVVRGFSLSDHGEAMAPIAGPGHNVLHVDVLFKAKYIYWVEFNLLGKNGIYRARPNGTDMEAIVSSGVGSNGIRGIAVDWINDNVYFTNSFPHETFLEVCRTDGQHRMVLFKTIKDSPKEIAVNPVKRYLYWIDYGQNPKLSRSQLDGNGTTRIVTRGISQPRDLTIDMLTHDVYFADSSMDAIMKVDYQGNSRQVIRRNLPNPVGLAVHLGDLYWVDRNLRTVFRASKLAGNTTEAQSLKSGLETLRDISIFDANNQPTGKTPCASAGCEQLCFALPEGDDKGGLLSGGYRCACATGTLATDRRRCSQSEDYLIFTTRTEIHSVHMDPRVTSVPFEPITNFTNVVNIDADVADGKLLFTEVSPPDRIGWLAMDALRAGNGTTIISGDETAMDPTGIAYDWIGKKVYWADSRNHSIYAMNLDGSHVVMLANVERPRSLVLDPCKGYMYFIDWNSHPVLALDRADQKIYWTDLLREKIERATVNGTQREVLIAATLFPYGIAVHGNYIYWTDLQLRGVYRAEKHTGANTEEIVGRLDGTPRDILAFSKDSQKCEPARNPCEINNGGCAQSCHPEH</sequence>
<evidence type="ECO:0000313" key="12">
    <source>
        <dbReference type="Proteomes" id="UP000440578"/>
    </source>
</evidence>
<evidence type="ECO:0000256" key="2">
    <source>
        <dbReference type="ARBA" id="ARBA00022536"/>
    </source>
</evidence>